<dbReference type="EMBL" id="JAEINH010000003">
    <property type="protein sequence ID" value="MBI9114340.1"/>
    <property type="molecule type" value="Genomic_DNA"/>
</dbReference>
<dbReference type="InterPro" id="IPR006710">
    <property type="entry name" value="Glyco_hydro_43"/>
</dbReference>
<dbReference type="PANTHER" id="PTHR42812">
    <property type="entry name" value="BETA-XYLOSIDASE"/>
    <property type="match status" value="1"/>
</dbReference>
<feature type="signal peptide" evidence="7">
    <location>
        <begin position="1"/>
        <end position="50"/>
    </location>
</feature>
<evidence type="ECO:0000313" key="9">
    <source>
        <dbReference type="Proteomes" id="UP000602087"/>
    </source>
</evidence>
<evidence type="ECO:0000256" key="7">
    <source>
        <dbReference type="SAM" id="SignalP"/>
    </source>
</evidence>
<feature type="compositionally biased region" description="Pro residues" evidence="5">
    <location>
        <begin position="667"/>
        <end position="688"/>
    </location>
</feature>
<evidence type="ECO:0000256" key="4">
    <source>
        <dbReference type="PIRSR" id="PIRSR606710-2"/>
    </source>
</evidence>
<feature type="region of interest" description="Disordered" evidence="5">
    <location>
        <begin position="415"/>
        <end position="434"/>
    </location>
</feature>
<feature type="transmembrane region" description="Helical" evidence="6">
    <location>
        <begin position="736"/>
        <end position="753"/>
    </location>
</feature>
<name>A0A934M987_9MICO</name>
<keyword evidence="6" id="KW-0812">Transmembrane</keyword>
<feature type="chain" id="PRO_5037389231" evidence="7">
    <location>
        <begin position="51"/>
        <end position="760"/>
    </location>
</feature>
<dbReference type="Gene3D" id="2.60.120.200">
    <property type="match status" value="1"/>
</dbReference>
<dbReference type="GO" id="GO:0004553">
    <property type="term" value="F:hydrolase activity, hydrolyzing O-glycosyl compounds"/>
    <property type="evidence" value="ECO:0007669"/>
    <property type="project" value="InterPro"/>
</dbReference>
<dbReference type="AlphaFoldDB" id="A0A934M987"/>
<evidence type="ECO:0000256" key="6">
    <source>
        <dbReference type="SAM" id="Phobius"/>
    </source>
</evidence>
<reference evidence="8" key="1">
    <citation type="submission" date="2020-12" db="EMBL/GenBank/DDBJ databases">
        <title>Sanguibacter suaedae sp. nov., isolated from Suaeda aralocaspica.</title>
        <authorList>
            <person name="Ma Q."/>
        </authorList>
    </citation>
    <scope>NUCLEOTIDE SEQUENCE</scope>
    <source>
        <strain evidence="8">YZGR15</strain>
    </source>
</reference>
<feature type="compositionally biased region" description="Low complexity" evidence="5">
    <location>
        <begin position="691"/>
        <end position="706"/>
    </location>
</feature>
<feature type="compositionally biased region" description="Low complexity" evidence="5">
    <location>
        <begin position="654"/>
        <end position="666"/>
    </location>
</feature>
<dbReference type="InterPro" id="IPR013320">
    <property type="entry name" value="ConA-like_dom_sf"/>
</dbReference>
<keyword evidence="2" id="KW-0378">Hydrolase</keyword>
<feature type="region of interest" description="Disordered" evidence="5">
    <location>
        <begin position="654"/>
        <end position="722"/>
    </location>
</feature>
<dbReference type="Gene3D" id="2.115.10.20">
    <property type="entry name" value="Glycosyl hydrolase domain, family 43"/>
    <property type="match status" value="1"/>
</dbReference>
<dbReference type="Proteomes" id="UP000602087">
    <property type="component" value="Unassembled WGS sequence"/>
</dbReference>
<comment type="caution">
    <text evidence="8">The sequence shown here is derived from an EMBL/GenBank/DDBJ whole genome shotgun (WGS) entry which is preliminary data.</text>
</comment>
<dbReference type="PANTHER" id="PTHR42812:SF12">
    <property type="entry name" value="BETA-XYLOSIDASE-RELATED"/>
    <property type="match status" value="1"/>
</dbReference>
<dbReference type="InterPro" id="IPR023296">
    <property type="entry name" value="Glyco_hydro_beta-prop_sf"/>
</dbReference>
<keyword evidence="6" id="KW-1133">Transmembrane helix</keyword>
<keyword evidence="6" id="KW-0472">Membrane</keyword>
<dbReference type="SUPFAM" id="SSF49899">
    <property type="entry name" value="Concanavalin A-like lectins/glucanases"/>
    <property type="match status" value="1"/>
</dbReference>
<sequence>MRLPAPPRPALRTRRLVRTGPRVQQEVRRSRGLAAALATLLLAAAPAAAAAQAGTPSVSGPDGTGGEGATALAVAPPPSPTDAPSYTNPLRLELGDGLLAEQCADPDIVRSQDPADPAWYLFCTRDALSPELTEPDGSLTFSNIPTYRSTDLVTWTFLSEALPTTPEWVGDGDMWAPDVAFVDGRYVLYFTATATAQAGGGSAIGAATSDSLAGPWVDSGGPVVEPMAPAGGSPDDRRWIFDPEVLTVGDSSYVYFGSYHGGVSVRSLSPDGLRSDPASQVQVVIPNRYEGTHIVERDGWFYLLGSATNCCAGPSTGYAVLAGRSRSPFGPFVDRTGASLLAGRVGGTPVLHQNGNRWIGTGHHTVVDDFDGQQWIVYHAVDRDQPYMEGASAYTRRPALMDPLDWVDGWPVVRGGRGPSDEPVPGPAAQPGQTTAYAVDPVQPLIPGPVMEDLSDDFAGTTLASRWTWSRPPLEGSVRVDDGLTWATQPSDLTGDPDDPTAVLTQPAPDGDFLVDVELSTTLPAEGCCQNYVQAGLVVTTGDGSFVKLVTASIWETRQTEFARRTTDLAPDAPVYGNTVGGPVGERTHLRLVRTHSDTEALFTAFTSIDGDRWDEAGTWALPLGGSPSIGLVSMGGAGFEATFHAVTVRTLASDPAPTEPTAPTDPSVPSPPAPTPPTTDRPVPPVTGEPVAGSGPDVGAAPSGPAVGGILPGESRAGSPDGGALAVTGGAHLDLLLWAAALTSLGLGLVVLRRVRSRP</sequence>
<evidence type="ECO:0000256" key="3">
    <source>
        <dbReference type="ARBA" id="ARBA00023295"/>
    </source>
</evidence>
<dbReference type="GO" id="GO:0005975">
    <property type="term" value="P:carbohydrate metabolic process"/>
    <property type="evidence" value="ECO:0007669"/>
    <property type="project" value="InterPro"/>
</dbReference>
<evidence type="ECO:0000256" key="1">
    <source>
        <dbReference type="ARBA" id="ARBA00009865"/>
    </source>
</evidence>
<dbReference type="Pfam" id="PF04616">
    <property type="entry name" value="Glyco_hydro_43"/>
    <property type="match status" value="1"/>
</dbReference>
<dbReference type="SUPFAM" id="SSF75005">
    <property type="entry name" value="Arabinanase/levansucrase/invertase"/>
    <property type="match status" value="1"/>
</dbReference>
<dbReference type="CDD" id="cd18616">
    <property type="entry name" value="GH43_ABN-like"/>
    <property type="match status" value="1"/>
</dbReference>
<feature type="site" description="Important for catalytic activity, responsible for pKa modulation of the active site Glu and correct orientation of both the proton donor and substrate" evidence="4">
    <location>
        <position position="242"/>
    </location>
</feature>
<keyword evidence="7" id="KW-0732">Signal</keyword>
<protein>
    <submittedName>
        <fullName evidence="8">Family 43 glycosylhydrolase</fullName>
    </submittedName>
</protein>
<feature type="region of interest" description="Disordered" evidence="5">
    <location>
        <begin position="53"/>
        <end position="89"/>
    </location>
</feature>
<evidence type="ECO:0000256" key="2">
    <source>
        <dbReference type="ARBA" id="ARBA00022801"/>
    </source>
</evidence>
<gene>
    <name evidence="8" type="ORF">JAV76_04855</name>
</gene>
<dbReference type="InterPro" id="IPR051795">
    <property type="entry name" value="Glycosyl_Hydrlase_43"/>
</dbReference>
<evidence type="ECO:0000256" key="5">
    <source>
        <dbReference type="SAM" id="MobiDB-lite"/>
    </source>
</evidence>
<proteinExistence type="inferred from homology"/>
<organism evidence="8 9">
    <name type="scientific">Sanguibacter suaedae</name>
    <dbReference type="NCBI Taxonomy" id="2795737"/>
    <lineage>
        <taxon>Bacteria</taxon>
        <taxon>Bacillati</taxon>
        <taxon>Actinomycetota</taxon>
        <taxon>Actinomycetes</taxon>
        <taxon>Micrococcales</taxon>
        <taxon>Sanguibacteraceae</taxon>
        <taxon>Sanguibacter</taxon>
    </lineage>
</organism>
<comment type="similarity">
    <text evidence="1">Belongs to the glycosyl hydrolase 43 family.</text>
</comment>
<evidence type="ECO:0000313" key="8">
    <source>
        <dbReference type="EMBL" id="MBI9114340.1"/>
    </source>
</evidence>
<dbReference type="RefSeq" id="WP_198732900.1">
    <property type="nucleotide sequence ID" value="NZ_JAEINH010000003.1"/>
</dbReference>
<keyword evidence="9" id="KW-1185">Reference proteome</keyword>
<accession>A0A934M987</accession>
<keyword evidence="3" id="KW-0326">Glycosidase</keyword>